<feature type="region of interest" description="Disordered" evidence="1">
    <location>
        <begin position="1"/>
        <end position="21"/>
    </location>
</feature>
<dbReference type="AlphaFoldDB" id="A0A3N6QJM4"/>
<feature type="region of interest" description="Disordered" evidence="1">
    <location>
        <begin position="42"/>
        <end position="107"/>
    </location>
</feature>
<proteinExistence type="predicted"/>
<dbReference type="EMBL" id="QGKY02000164">
    <property type="protein sequence ID" value="KAF2592975.1"/>
    <property type="molecule type" value="Genomic_DNA"/>
</dbReference>
<evidence type="ECO:0000256" key="1">
    <source>
        <dbReference type="SAM" id="MobiDB-lite"/>
    </source>
</evidence>
<evidence type="ECO:0000313" key="2">
    <source>
        <dbReference type="EMBL" id="KAF2592975.1"/>
    </source>
</evidence>
<reference evidence="3 4" key="3">
    <citation type="journal article" date="2020" name="BMC Genomics">
        <title>Intraspecific diversification of the crop wild relative Brassica cretica Lam. using demographic model selection.</title>
        <authorList>
            <person name="Kioukis A."/>
            <person name="Michalopoulou V.A."/>
            <person name="Briers L."/>
            <person name="Pirintsos S."/>
            <person name="Studholme D.J."/>
            <person name="Pavlidis P."/>
            <person name="Sarris P.F."/>
        </authorList>
    </citation>
    <scope>NUCLEOTIDE SEQUENCE [LARGE SCALE GENOMIC DNA]</scope>
    <source>
        <strain evidence="4">cv. PFS-1207/04</strain>
        <strain evidence="3">PFS-1207/04</strain>
    </source>
</reference>
<name>A0A3N6QJM4_BRACR</name>
<reference evidence="2" key="1">
    <citation type="submission" date="2019-12" db="EMBL/GenBank/DDBJ databases">
        <title>Genome sequencing and annotation of Brassica cretica.</title>
        <authorList>
            <person name="Studholme D.J."/>
            <person name="Sarris P.F."/>
        </authorList>
    </citation>
    <scope>NUCLEOTIDE SEQUENCE</scope>
    <source>
        <strain evidence="2">PFS-102/07</strain>
        <tissue evidence="2">Leaf</tissue>
    </source>
</reference>
<evidence type="ECO:0000313" key="4">
    <source>
        <dbReference type="Proteomes" id="UP000266723"/>
    </source>
</evidence>
<comment type="caution">
    <text evidence="2">The sequence shown here is derived from an EMBL/GenBank/DDBJ whole genome shotgun (WGS) entry which is preliminary data.</text>
</comment>
<keyword evidence="4" id="KW-1185">Reference proteome</keyword>
<reference evidence="3" key="2">
    <citation type="submission" date="2019-12" db="EMBL/GenBank/DDBJ databases">
        <authorList>
            <person name="Studholme D.J."/>
            <person name="Sarris P."/>
        </authorList>
    </citation>
    <scope>NUCLEOTIDE SEQUENCE</scope>
    <source>
        <strain evidence="3">PFS-1207/04</strain>
        <tissue evidence="3">Leaf</tissue>
    </source>
</reference>
<feature type="compositionally biased region" description="Basic and acidic residues" evidence="1">
    <location>
        <begin position="63"/>
        <end position="73"/>
    </location>
</feature>
<gene>
    <name evidence="3" type="ORF">DY000_02060435</name>
    <name evidence="2" type="ORF">F2Q70_00043371</name>
</gene>
<organism evidence="2">
    <name type="scientific">Brassica cretica</name>
    <name type="common">Mustard</name>
    <dbReference type="NCBI Taxonomy" id="69181"/>
    <lineage>
        <taxon>Eukaryota</taxon>
        <taxon>Viridiplantae</taxon>
        <taxon>Streptophyta</taxon>
        <taxon>Embryophyta</taxon>
        <taxon>Tracheophyta</taxon>
        <taxon>Spermatophyta</taxon>
        <taxon>Magnoliopsida</taxon>
        <taxon>eudicotyledons</taxon>
        <taxon>Gunneridae</taxon>
        <taxon>Pentapetalae</taxon>
        <taxon>rosids</taxon>
        <taxon>malvids</taxon>
        <taxon>Brassicales</taxon>
        <taxon>Brassicaceae</taxon>
        <taxon>Brassiceae</taxon>
        <taxon>Brassica</taxon>
    </lineage>
</organism>
<protein>
    <submittedName>
        <fullName evidence="2">Uncharacterized protein</fullName>
    </submittedName>
</protein>
<dbReference type="EMBL" id="QGKV02001556">
    <property type="protein sequence ID" value="KAF3520147.1"/>
    <property type="molecule type" value="Genomic_DNA"/>
</dbReference>
<dbReference type="Proteomes" id="UP000266723">
    <property type="component" value="Unassembled WGS sequence"/>
</dbReference>
<accession>A0A3N6QJM4</accession>
<evidence type="ECO:0000313" key="3">
    <source>
        <dbReference type="EMBL" id="KAF3520147.1"/>
    </source>
</evidence>
<sequence length="107" mass="11656">MAGSESYQSPPLLYDAPSMPLSSVMPSPVKKVSHLAREEINEGLGRQRQEIESDSNVSASPEKALETASEKKPSLKGAPETVDKGGWWSKAEKMPLGPVNDHIFHLE</sequence>
<feature type="compositionally biased region" description="Basic and acidic residues" evidence="1">
    <location>
        <begin position="42"/>
        <end position="51"/>
    </location>
</feature>